<dbReference type="AlphaFoldDB" id="A0A9N9JLB6"/>
<keyword evidence="1" id="KW-0472">Membrane</keyword>
<dbReference type="SUPFAM" id="SSF49899">
    <property type="entry name" value="Concanavalin A-like lectins/glucanases"/>
    <property type="match status" value="1"/>
</dbReference>
<name>A0A9N9JLB6_9GLOM</name>
<dbReference type="Proteomes" id="UP000789405">
    <property type="component" value="Unassembled WGS sequence"/>
</dbReference>
<keyword evidence="3" id="KW-1185">Reference proteome</keyword>
<evidence type="ECO:0000313" key="2">
    <source>
        <dbReference type="EMBL" id="CAG8787682.1"/>
    </source>
</evidence>
<evidence type="ECO:0000313" key="3">
    <source>
        <dbReference type="Proteomes" id="UP000789405"/>
    </source>
</evidence>
<feature type="non-terminal residue" evidence="2">
    <location>
        <position position="1"/>
    </location>
</feature>
<dbReference type="Gene3D" id="2.60.120.200">
    <property type="match status" value="1"/>
</dbReference>
<reference evidence="2" key="1">
    <citation type="submission" date="2021-06" db="EMBL/GenBank/DDBJ databases">
        <authorList>
            <person name="Kallberg Y."/>
            <person name="Tangrot J."/>
            <person name="Rosling A."/>
        </authorList>
    </citation>
    <scope>NUCLEOTIDE SEQUENCE</scope>
    <source>
        <strain evidence="2">MA453B</strain>
    </source>
</reference>
<accession>A0A9N9JLB6</accession>
<protein>
    <submittedName>
        <fullName evidence="2">21941_t:CDS:1</fullName>
    </submittedName>
</protein>
<dbReference type="InterPro" id="IPR013320">
    <property type="entry name" value="ConA-like_dom_sf"/>
</dbReference>
<keyword evidence="1" id="KW-0812">Transmembrane</keyword>
<organism evidence="2 3">
    <name type="scientific">Dentiscutata erythropus</name>
    <dbReference type="NCBI Taxonomy" id="1348616"/>
    <lineage>
        <taxon>Eukaryota</taxon>
        <taxon>Fungi</taxon>
        <taxon>Fungi incertae sedis</taxon>
        <taxon>Mucoromycota</taxon>
        <taxon>Glomeromycotina</taxon>
        <taxon>Glomeromycetes</taxon>
        <taxon>Diversisporales</taxon>
        <taxon>Gigasporaceae</taxon>
        <taxon>Dentiscutata</taxon>
    </lineage>
</organism>
<evidence type="ECO:0000256" key="1">
    <source>
        <dbReference type="SAM" id="Phobius"/>
    </source>
</evidence>
<keyword evidence="1" id="KW-1133">Transmembrane helix</keyword>
<feature type="transmembrane region" description="Helical" evidence="1">
    <location>
        <begin position="94"/>
        <end position="115"/>
    </location>
</feature>
<gene>
    <name evidence="2" type="ORF">DERYTH_LOCUS20752</name>
</gene>
<sequence length="131" mass="15142">TQSLSIISTTDISVVENVLEGYGFLLNQWYHIAYTLSEFEKRMKFYIDTSQIFRSQSIIFNYGQLYIGNNHIWDGITGQGEDPTKSTDERPNKFFYSLSIGFFLGMIASIGGFFIHRAIKRKEYREIPDSA</sequence>
<dbReference type="EMBL" id="CAJVPY010025054">
    <property type="protein sequence ID" value="CAG8787682.1"/>
    <property type="molecule type" value="Genomic_DNA"/>
</dbReference>
<proteinExistence type="predicted"/>
<comment type="caution">
    <text evidence="2">The sequence shown here is derived from an EMBL/GenBank/DDBJ whole genome shotgun (WGS) entry which is preliminary data.</text>
</comment>